<feature type="non-terminal residue" evidence="2">
    <location>
        <position position="194"/>
    </location>
</feature>
<feature type="non-terminal residue" evidence="2">
    <location>
        <position position="1"/>
    </location>
</feature>
<evidence type="ECO:0000256" key="1">
    <source>
        <dbReference type="SAM" id="Phobius"/>
    </source>
</evidence>
<reference evidence="2 3" key="1">
    <citation type="submission" date="2024-04" db="EMBL/GenBank/DDBJ databases">
        <authorList>
            <consortium name="Genoscope - CEA"/>
            <person name="William W."/>
        </authorList>
    </citation>
    <scope>NUCLEOTIDE SEQUENCE [LARGE SCALE GENOMIC DNA]</scope>
</reference>
<proteinExistence type="predicted"/>
<protein>
    <submittedName>
        <fullName evidence="2">Uncharacterized protein</fullName>
    </submittedName>
</protein>
<keyword evidence="1" id="KW-0812">Transmembrane</keyword>
<keyword evidence="1" id="KW-0472">Membrane</keyword>
<dbReference type="CDD" id="cd12087">
    <property type="entry name" value="TM_EGFR-like"/>
    <property type="match status" value="1"/>
</dbReference>
<feature type="transmembrane region" description="Helical" evidence="1">
    <location>
        <begin position="170"/>
        <end position="192"/>
    </location>
</feature>
<dbReference type="AlphaFoldDB" id="A0AAV2HVA2"/>
<sequence length="194" mass="21657">SNFTLVVDAIEMSKNKWQAKYIWNNVSCVDTNKYTCVTSNVYYEVSMEQSIRLFVKCSIQVLNDSLQGEEIQTEIGGNAVISLEVLGHPKPAKFELFKGIKMSAVDINMFNVTFTESVSPYGNITLTLQNLQNDDLTFYTLIVYNGIGNPLKYRFILMKAREEVASTTPAIIGGVLGGVIFVILICIGVFICRK</sequence>
<gene>
    <name evidence="2" type="ORF">GSLYS_00009946001</name>
</gene>
<dbReference type="EMBL" id="CAXITT010000218">
    <property type="protein sequence ID" value="CAL1536033.1"/>
    <property type="molecule type" value="Genomic_DNA"/>
</dbReference>
<keyword evidence="3" id="KW-1185">Reference proteome</keyword>
<dbReference type="Proteomes" id="UP001497497">
    <property type="component" value="Unassembled WGS sequence"/>
</dbReference>
<comment type="caution">
    <text evidence="2">The sequence shown here is derived from an EMBL/GenBank/DDBJ whole genome shotgun (WGS) entry which is preliminary data.</text>
</comment>
<dbReference type="SUPFAM" id="SSF48726">
    <property type="entry name" value="Immunoglobulin"/>
    <property type="match status" value="1"/>
</dbReference>
<dbReference type="InterPro" id="IPR036179">
    <property type="entry name" value="Ig-like_dom_sf"/>
</dbReference>
<keyword evidence="1" id="KW-1133">Transmembrane helix</keyword>
<evidence type="ECO:0000313" key="2">
    <source>
        <dbReference type="EMBL" id="CAL1536033.1"/>
    </source>
</evidence>
<evidence type="ECO:0000313" key="3">
    <source>
        <dbReference type="Proteomes" id="UP001497497"/>
    </source>
</evidence>
<name>A0AAV2HVA2_LYMST</name>
<dbReference type="Gene3D" id="1.20.5.510">
    <property type="entry name" value="Single helix bin"/>
    <property type="match status" value="1"/>
</dbReference>
<organism evidence="2 3">
    <name type="scientific">Lymnaea stagnalis</name>
    <name type="common">Great pond snail</name>
    <name type="synonym">Helix stagnalis</name>
    <dbReference type="NCBI Taxonomy" id="6523"/>
    <lineage>
        <taxon>Eukaryota</taxon>
        <taxon>Metazoa</taxon>
        <taxon>Spiralia</taxon>
        <taxon>Lophotrochozoa</taxon>
        <taxon>Mollusca</taxon>
        <taxon>Gastropoda</taxon>
        <taxon>Heterobranchia</taxon>
        <taxon>Euthyneura</taxon>
        <taxon>Panpulmonata</taxon>
        <taxon>Hygrophila</taxon>
        <taxon>Lymnaeoidea</taxon>
        <taxon>Lymnaeidae</taxon>
        <taxon>Lymnaea</taxon>
    </lineage>
</organism>
<accession>A0AAV2HVA2</accession>